<evidence type="ECO:0000256" key="1">
    <source>
        <dbReference type="ARBA" id="ARBA00008642"/>
    </source>
</evidence>
<dbReference type="Pfam" id="PF08541">
    <property type="entry name" value="ACP_syn_III_C"/>
    <property type="match status" value="1"/>
</dbReference>
<evidence type="ECO:0000256" key="3">
    <source>
        <dbReference type="ARBA" id="ARBA00022679"/>
    </source>
</evidence>
<comment type="caution">
    <text evidence="8">The sequence shown here is derived from an EMBL/GenBank/DDBJ whole genome shotgun (WGS) entry which is preliminary data.</text>
</comment>
<evidence type="ECO:0000256" key="2">
    <source>
        <dbReference type="ARBA" id="ARBA00022516"/>
    </source>
</evidence>
<dbReference type="SUPFAM" id="SSF53901">
    <property type="entry name" value="Thiolase-like"/>
    <property type="match status" value="1"/>
</dbReference>
<evidence type="ECO:0000259" key="7">
    <source>
        <dbReference type="Pfam" id="PF08541"/>
    </source>
</evidence>
<comment type="similarity">
    <text evidence="1">Belongs to the thiolase-like superfamily. FabH family.</text>
</comment>
<reference evidence="8" key="1">
    <citation type="submission" date="2019-11" db="EMBL/GenBank/DDBJ databases">
        <title>Characterization of Clostridium perfringens isolates from swine manure treated agricultural soils.</title>
        <authorList>
            <person name="Wushke S.T."/>
        </authorList>
    </citation>
    <scope>NUCLEOTIDE SEQUENCE</scope>
    <source>
        <strain evidence="8">X26</strain>
    </source>
</reference>
<dbReference type="Gene3D" id="3.40.47.10">
    <property type="match status" value="1"/>
</dbReference>
<dbReference type="RefSeq" id="WP_322458834.1">
    <property type="nucleotide sequence ID" value="NZ_WNVC01000454.1"/>
</dbReference>
<evidence type="ECO:0000256" key="5">
    <source>
        <dbReference type="ARBA" id="ARBA00023098"/>
    </source>
</evidence>
<dbReference type="InterPro" id="IPR016039">
    <property type="entry name" value="Thiolase-like"/>
</dbReference>
<sequence>DIVNIKYIVPHQANLRIIDEAARRLKLDKDKFYVNVDKYGNTSAASIPIALSELFEKGLINRGDKIIVAAFGGGLTWAGALIKF</sequence>
<dbReference type="PANTHER" id="PTHR43091">
    <property type="entry name" value="3-OXOACYL-[ACYL-CARRIER-PROTEIN] SYNTHASE"/>
    <property type="match status" value="1"/>
</dbReference>
<dbReference type="PANTHER" id="PTHR43091:SF1">
    <property type="entry name" value="BETA-KETOACYL-[ACYL-CARRIER-PROTEIN] SYNTHASE III, CHLOROPLASTIC"/>
    <property type="match status" value="1"/>
</dbReference>
<dbReference type="AlphaFoldDB" id="A0AAW9IBI0"/>
<protein>
    <submittedName>
        <fullName evidence="8">3-oxoacyl-ACP synthase</fullName>
    </submittedName>
</protein>
<dbReference type="EMBL" id="WNVC01000454">
    <property type="protein sequence ID" value="MDZ5000574.1"/>
    <property type="molecule type" value="Genomic_DNA"/>
</dbReference>
<dbReference type="GO" id="GO:0016746">
    <property type="term" value="F:acyltransferase activity"/>
    <property type="evidence" value="ECO:0007669"/>
    <property type="project" value="InterPro"/>
</dbReference>
<organism evidence="8 9">
    <name type="scientific">Clostridium perfringens</name>
    <dbReference type="NCBI Taxonomy" id="1502"/>
    <lineage>
        <taxon>Bacteria</taxon>
        <taxon>Bacillati</taxon>
        <taxon>Bacillota</taxon>
        <taxon>Clostridia</taxon>
        <taxon>Eubacteriales</taxon>
        <taxon>Clostridiaceae</taxon>
        <taxon>Clostridium</taxon>
    </lineage>
</organism>
<keyword evidence="2" id="KW-0444">Lipid biosynthesis</keyword>
<feature type="domain" description="Beta-ketoacyl-[acyl-carrier-protein] synthase III C-terminal" evidence="7">
    <location>
        <begin position="4"/>
        <end position="83"/>
    </location>
</feature>
<evidence type="ECO:0000313" key="9">
    <source>
        <dbReference type="Proteomes" id="UP001291306"/>
    </source>
</evidence>
<dbReference type="Proteomes" id="UP001291306">
    <property type="component" value="Unassembled WGS sequence"/>
</dbReference>
<dbReference type="InterPro" id="IPR013747">
    <property type="entry name" value="ACP_syn_III_C"/>
</dbReference>
<dbReference type="GO" id="GO:0006633">
    <property type="term" value="P:fatty acid biosynthetic process"/>
    <property type="evidence" value="ECO:0007669"/>
    <property type="project" value="UniProtKB-KW"/>
</dbReference>
<keyword evidence="3" id="KW-0808">Transferase</keyword>
<accession>A0AAW9IBI0</accession>
<proteinExistence type="inferred from homology"/>
<feature type="non-terminal residue" evidence="8">
    <location>
        <position position="1"/>
    </location>
</feature>
<evidence type="ECO:0000256" key="4">
    <source>
        <dbReference type="ARBA" id="ARBA00022832"/>
    </source>
</evidence>
<evidence type="ECO:0000313" key="8">
    <source>
        <dbReference type="EMBL" id="MDZ5000574.1"/>
    </source>
</evidence>
<name>A0AAW9IBI0_CLOPF</name>
<keyword evidence="6" id="KW-0275">Fatty acid biosynthesis</keyword>
<gene>
    <name evidence="8" type="ORF">GNF79_16190</name>
</gene>
<keyword evidence="5" id="KW-0443">Lipid metabolism</keyword>
<keyword evidence="4" id="KW-0276">Fatty acid metabolism</keyword>
<evidence type="ECO:0000256" key="6">
    <source>
        <dbReference type="ARBA" id="ARBA00023160"/>
    </source>
</evidence>